<evidence type="ECO:0000256" key="2">
    <source>
        <dbReference type="SAM" id="SignalP"/>
    </source>
</evidence>
<dbReference type="STRING" id="556325.BHE16_10925"/>
<dbReference type="SUPFAM" id="SSF52266">
    <property type="entry name" value="SGNH hydrolase"/>
    <property type="match status" value="1"/>
</dbReference>
<dbReference type="GO" id="GO:0019433">
    <property type="term" value="P:triglyceride catabolic process"/>
    <property type="evidence" value="ECO:0007669"/>
    <property type="project" value="TreeGrafter"/>
</dbReference>
<proteinExistence type="predicted"/>
<dbReference type="Proteomes" id="UP000183530">
    <property type="component" value="Chromosome"/>
</dbReference>
<dbReference type="Gene3D" id="3.40.50.1110">
    <property type="entry name" value="SGNH hydrolase"/>
    <property type="match status" value="1"/>
</dbReference>
<evidence type="ECO:0000313" key="5">
    <source>
        <dbReference type="Proteomes" id="UP000183530"/>
    </source>
</evidence>
<dbReference type="InterPro" id="IPR013830">
    <property type="entry name" value="SGNH_hydro"/>
</dbReference>
<keyword evidence="1" id="KW-1015">Disulfide bond</keyword>
<dbReference type="AlphaFoldDB" id="A0A1L2ZQX4"/>
<dbReference type="Pfam" id="PF13472">
    <property type="entry name" value="Lipase_GDSL_2"/>
    <property type="match status" value="1"/>
</dbReference>
<sequence>MGGFVAAVALAAAAFGPTANAAERNIDYVNLGDSYSAGFGTGGIASTGGCFQGSGADHVSKLDAKKGVDLKLDLACGGFTTSDIAFYSQVVAAGALSQAEVVTITLGGNDLPWKELVQACAMGSPEQCAWAFGSAQTALGSVGANVYSTLSTIRSLTNARIVVLGYPQLFDGVYPNPYLSPGQIAGMRQLTTGLNAQIAGATAPITNASFVDVNSWFGGHGVDSPGSVDLLQSHESR</sequence>
<dbReference type="PANTHER" id="PTHR37981:SF1">
    <property type="entry name" value="SGNH HYDROLASE-TYPE ESTERASE DOMAIN-CONTAINING PROTEIN"/>
    <property type="match status" value="1"/>
</dbReference>
<protein>
    <recommendedName>
        <fullName evidence="3">SGNH hydrolase-type esterase domain-containing protein</fullName>
    </recommendedName>
</protein>
<name>A0A1L2ZQX4_9MICC</name>
<dbReference type="PANTHER" id="PTHR37981">
    <property type="entry name" value="LIPASE 2"/>
    <property type="match status" value="1"/>
</dbReference>
<feature type="signal peptide" evidence="2">
    <location>
        <begin position="1"/>
        <end position="21"/>
    </location>
</feature>
<dbReference type="GO" id="GO:0004806">
    <property type="term" value="F:triacylglycerol lipase activity"/>
    <property type="evidence" value="ECO:0007669"/>
    <property type="project" value="TreeGrafter"/>
</dbReference>
<dbReference type="InterPro" id="IPR037460">
    <property type="entry name" value="SEST-like"/>
</dbReference>
<keyword evidence="2" id="KW-0732">Signal</keyword>
<feature type="disulfide bond" evidence="1">
    <location>
        <begin position="50"/>
        <end position="76"/>
    </location>
</feature>
<dbReference type="InterPro" id="IPR036514">
    <property type="entry name" value="SGNH_hydro_sf"/>
</dbReference>
<feature type="domain" description="SGNH hydrolase-type esterase" evidence="3">
    <location>
        <begin position="31"/>
        <end position="224"/>
    </location>
</feature>
<evidence type="ECO:0000259" key="3">
    <source>
        <dbReference type="Pfam" id="PF13472"/>
    </source>
</evidence>
<feature type="disulfide bond" evidence="1">
    <location>
        <begin position="120"/>
        <end position="128"/>
    </location>
</feature>
<dbReference type="KEGG" id="nae:BHE16_10925"/>
<keyword evidence="5" id="KW-1185">Reference proteome</keyword>
<evidence type="ECO:0000313" key="4">
    <source>
        <dbReference type="EMBL" id="APF41412.1"/>
    </source>
</evidence>
<accession>A0A1L2ZQX4</accession>
<reference evidence="4 5" key="1">
    <citation type="submission" date="2016-11" db="EMBL/GenBank/DDBJ databases">
        <title>Genome sequencing of Zhihengliuella aestuarii B18 antagonistic to Plasmodiophora brassicae.</title>
        <authorList>
            <person name="Luo Y."/>
        </authorList>
    </citation>
    <scope>NUCLEOTIDE SEQUENCE [LARGE SCALE GENOMIC DNA]</scope>
    <source>
        <strain evidence="4 5">B18</strain>
    </source>
</reference>
<feature type="chain" id="PRO_5012927743" description="SGNH hydrolase-type esterase domain-containing protein" evidence="2">
    <location>
        <begin position="22"/>
        <end position="237"/>
    </location>
</feature>
<evidence type="ECO:0000256" key="1">
    <source>
        <dbReference type="PIRSR" id="PIRSR637460-2"/>
    </source>
</evidence>
<dbReference type="EMBL" id="CP018135">
    <property type="protein sequence ID" value="APF41412.1"/>
    <property type="molecule type" value="Genomic_DNA"/>
</dbReference>
<organism evidence="4 5">
    <name type="scientific">Neomicrococcus aestuarii</name>
    <dbReference type="NCBI Taxonomy" id="556325"/>
    <lineage>
        <taxon>Bacteria</taxon>
        <taxon>Bacillati</taxon>
        <taxon>Actinomycetota</taxon>
        <taxon>Actinomycetes</taxon>
        <taxon>Micrococcales</taxon>
        <taxon>Micrococcaceae</taxon>
        <taxon>Neomicrococcus</taxon>
    </lineage>
</organism>
<gene>
    <name evidence="4" type="ORF">BHE16_10925</name>
</gene>